<dbReference type="Proteomes" id="UP000070174">
    <property type="component" value="Unassembled WGS sequence"/>
</dbReference>
<dbReference type="PROSITE" id="PS50928">
    <property type="entry name" value="ABC_TM1"/>
    <property type="match status" value="1"/>
</dbReference>
<dbReference type="InterPro" id="IPR035906">
    <property type="entry name" value="MetI-like_sf"/>
</dbReference>
<comment type="subcellular location">
    <subcellularLocation>
        <location evidence="1 9">Cell membrane</location>
        <topology evidence="1 9">Multi-pass membrane protein</topology>
    </subcellularLocation>
</comment>
<dbReference type="EMBL" id="LRQE01000021">
    <property type="protein sequence ID" value="KXA30985.1"/>
    <property type="molecule type" value="Genomic_DNA"/>
</dbReference>
<evidence type="ECO:0000256" key="9">
    <source>
        <dbReference type="RuleBase" id="RU363032"/>
    </source>
</evidence>
<name>A0A133PQR6_9FIRM</name>
<dbReference type="Gene3D" id="1.10.3720.10">
    <property type="entry name" value="MetI-like"/>
    <property type="match status" value="1"/>
</dbReference>
<dbReference type="PATRIC" id="fig|54005.3.peg.575"/>
<dbReference type="RefSeq" id="WP_005957129.1">
    <property type="nucleotide sequence ID" value="NZ_JADNMH010000003.1"/>
</dbReference>
<dbReference type="PANTHER" id="PTHR30614:SF20">
    <property type="entry name" value="GLUTAMINE TRANSPORT SYSTEM PERMEASE PROTEIN GLNP"/>
    <property type="match status" value="1"/>
</dbReference>
<comment type="caution">
    <text evidence="11">The sequence shown here is derived from an EMBL/GenBank/DDBJ whole genome shotgun (WGS) entry which is preliminary data.</text>
</comment>
<feature type="domain" description="ABC transmembrane type-1" evidence="10">
    <location>
        <begin position="24"/>
        <end position="225"/>
    </location>
</feature>
<dbReference type="PANTHER" id="PTHR30614">
    <property type="entry name" value="MEMBRANE COMPONENT OF AMINO ACID ABC TRANSPORTER"/>
    <property type="match status" value="1"/>
</dbReference>
<reference evidence="11 12" key="1">
    <citation type="submission" date="2016-01" db="EMBL/GenBank/DDBJ databases">
        <authorList>
            <person name="Oliw E.H."/>
        </authorList>
    </citation>
    <scope>NUCLEOTIDE SEQUENCE [LARGE SCALE GENOMIC DNA]</scope>
    <source>
        <strain evidence="11 12">CMW7756A</strain>
    </source>
</reference>
<dbReference type="InterPro" id="IPR010065">
    <property type="entry name" value="AA_ABC_transptr_permease_3TM"/>
</dbReference>
<dbReference type="CDD" id="cd06261">
    <property type="entry name" value="TM_PBP2"/>
    <property type="match status" value="1"/>
</dbReference>
<dbReference type="AlphaFoldDB" id="A0A133PQR6"/>
<dbReference type="GO" id="GO:0006865">
    <property type="term" value="P:amino acid transport"/>
    <property type="evidence" value="ECO:0007669"/>
    <property type="project" value="UniProtKB-KW"/>
</dbReference>
<feature type="transmembrane region" description="Helical" evidence="9">
    <location>
        <begin position="25"/>
        <end position="47"/>
    </location>
</feature>
<sequence>MPSSFFGWIGFLLKEYGPLFVEGTINTIIIAVVGTLIGFLIGLLIAIVRTTKVNKKSSAFKRVGLKILNVIISIYIQVIRGTPMMVQAMMFYYGSLQYFNLNMAAMPSALIIVSVNTGAYMAEIIRGGIISVDRGQTEGALSIGMTHWQTMTEVVLPQAVRNIIPSVGNEFIVNIKDSSVLNVISVSELFFISKSAAGTYLRYFEVFFITALIYLFLTISVSQAMKLVEKKLDGDGTYKIYGSQSTAEVIEVKEEV</sequence>
<evidence type="ECO:0000256" key="8">
    <source>
        <dbReference type="ARBA" id="ARBA00023136"/>
    </source>
</evidence>
<keyword evidence="4" id="KW-1003">Cell membrane</keyword>
<evidence type="ECO:0000256" key="6">
    <source>
        <dbReference type="ARBA" id="ARBA00022970"/>
    </source>
</evidence>
<dbReference type="NCBIfam" id="TIGR01726">
    <property type="entry name" value="HEQRo_perm_3TM"/>
    <property type="match status" value="1"/>
</dbReference>
<evidence type="ECO:0000313" key="12">
    <source>
        <dbReference type="Proteomes" id="UP000070174"/>
    </source>
</evidence>
<evidence type="ECO:0000256" key="2">
    <source>
        <dbReference type="ARBA" id="ARBA00010072"/>
    </source>
</evidence>
<keyword evidence="3 9" id="KW-0813">Transport</keyword>
<gene>
    <name evidence="11" type="ORF">HMPREF3229_00583</name>
</gene>
<evidence type="ECO:0000256" key="5">
    <source>
        <dbReference type="ARBA" id="ARBA00022692"/>
    </source>
</evidence>
<evidence type="ECO:0000259" key="10">
    <source>
        <dbReference type="PROSITE" id="PS50928"/>
    </source>
</evidence>
<keyword evidence="7 9" id="KW-1133">Transmembrane helix</keyword>
<dbReference type="Pfam" id="PF00528">
    <property type="entry name" value="BPD_transp_1"/>
    <property type="match status" value="1"/>
</dbReference>
<dbReference type="InterPro" id="IPR000515">
    <property type="entry name" value="MetI-like"/>
</dbReference>
<comment type="similarity">
    <text evidence="2">Belongs to the binding-protein-dependent transport system permease family. HisMQ subfamily.</text>
</comment>
<keyword evidence="6" id="KW-0029">Amino-acid transport</keyword>
<feature type="transmembrane region" description="Helical" evidence="9">
    <location>
        <begin position="200"/>
        <end position="221"/>
    </location>
</feature>
<protein>
    <submittedName>
        <fullName evidence="11">ABC transporter, permease protein</fullName>
    </submittedName>
</protein>
<dbReference type="GO" id="GO:0022857">
    <property type="term" value="F:transmembrane transporter activity"/>
    <property type="evidence" value="ECO:0007669"/>
    <property type="project" value="InterPro"/>
</dbReference>
<organism evidence="11">
    <name type="scientific">Peptoniphilus harei</name>
    <dbReference type="NCBI Taxonomy" id="54005"/>
    <lineage>
        <taxon>Bacteria</taxon>
        <taxon>Bacillati</taxon>
        <taxon>Bacillota</taxon>
        <taxon>Tissierellia</taxon>
        <taxon>Tissierellales</taxon>
        <taxon>Peptoniphilaceae</taxon>
        <taxon>Peptoniphilus</taxon>
    </lineage>
</organism>
<dbReference type="InterPro" id="IPR043429">
    <property type="entry name" value="ArtM/GltK/GlnP/TcyL/YhdX-like"/>
</dbReference>
<feature type="transmembrane region" description="Helical" evidence="9">
    <location>
        <begin position="67"/>
        <end position="93"/>
    </location>
</feature>
<dbReference type="SUPFAM" id="SSF161098">
    <property type="entry name" value="MetI-like"/>
    <property type="match status" value="1"/>
</dbReference>
<keyword evidence="5 9" id="KW-0812">Transmembrane</keyword>
<keyword evidence="8 9" id="KW-0472">Membrane</keyword>
<evidence type="ECO:0000256" key="3">
    <source>
        <dbReference type="ARBA" id="ARBA00022448"/>
    </source>
</evidence>
<accession>A0A133PQR6</accession>
<evidence type="ECO:0000256" key="1">
    <source>
        <dbReference type="ARBA" id="ARBA00004651"/>
    </source>
</evidence>
<dbReference type="GO" id="GO:0043190">
    <property type="term" value="C:ATP-binding cassette (ABC) transporter complex"/>
    <property type="evidence" value="ECO:0007669"/>
    <property type="project" value="InterPro"/>
</dbReference>
<evidence type="ECO:0000313" key="11">
    <source>
        <dbReference type="EMBL" id="KXA30985.1"/>
    </source>
</evidence>
<evidence type="ECO:0000256" key="7">
    <source>
        <dbReference type="ARBA" id="ARBA00022989"/>
    </source>
</evidence>
<proteinExistence type="inferred from homology"/>
<evidence type="ECO:0000256" key="4">
    <source>
        <dbReference type="ARBA" id="ARBA00022475"/>
    </source>
</evidence>